<organism evidence="1 2">
    <name type="scientific">Lithospermum erythrorhizon</name>
    <name type="common">Purple gromwell</name>
    <name type="synonym">Lithospermum officinale var. erythrorhizon</name>
    <dbReference type="NCBI Taxonomy" id="34254"/>
    <lineage>
        <taxon>Eukaryota</taxon>
        <taxon>Viridiplantae</taxon>
        <taxon>Streptophyta</taxon>
        <taxon>Embryophyta</taxon>
        <taxon>Tracheophyta</taxon>
        <taxon>Spermatophyta</taxon>
        <taxon>Magnoliopsida</taxon>
        <taxon>eudicotyledons</taxon>
        <taxon>Gunneridae</taxon>
        <taxon>Pentapetalae</taxon>
        <taxon>asterids</taxon>
        <taxon>lamiids</taxon>
        <taxon>Boraginales</taxon>
        <taxon>Boraginaceae</taxon>
        <taxon>Boraginoideae</taxon>
        <taxon>Lithospermeae</taxon>
        <taxon>Lithospermum</taxon>
    </lineage>
</organism>
<name>A0AAV3QTK3_LITER</name>
<dbReference type="AlphaFoldDB" id="A0AAV3QTK3"/>
<reference evidence="1 2" key="1">
    <citation type="submission" date="2024-01" db="EMBL/GenBank/DDBJ databases">
        <title>The complete chloroplast genome sequence of Lithospermum erythrorhizon: insights into the phylogenetic relationship among Boraginaceae species and the maternal lineages of purple gromwells.</title>
        <authorList>
            <person name="Okada T."/>
            <person name="Watanabe K."/>
        </authorList>
    </citation>
    <scope>NUCLEOTIDE SEQUENCE [LARGE SCALE GENOMIC DNA]</scope>
</reference>
<dbReference type="PANTHER" id="PTHR46043">
    <property type="entry name" value="ARM REPEAT SUPERFAMILY PROTEIN"/>
    <property type="match status" value="1"/>
</dbReference>
<proteinExistence type="predicted"/>
<dbReference type="PANTHER" id="PTHR46043:SF5">
    <property type="entry name" value="ARM REPEAT SUPERFAMILY PROTEIN"/>
    <property type="match status" value="1"/>
</dbReference>
<evidence type="ECO:0000313" key="2">
    <source>
        <dbReference type="Proteomes" id="UP001454036"/>
    </source>
</evidence>
<sequence>MAAETISSMAMIPRNRKRFVQNDQNVGLLLQMLDPEETKSGNKKLLLSVLINFTSCSSARKKIVSFGYLKHIKKFAEDEVTDAKKIVRKLSGNRFRSILNGLWPS</sequence>
<evidence type="ECO:0000313" key="1">
    <source>
        <dbReference type="EMBL" id="GAA0165933.1"/>
    </source>
</evidence>
<gene>
    <name evidence="1" type="ORF">LIER_40089</name>
</gene>
<protein>
    <submittedName>
        <fullName evidence="1">Uncharacterized protein</fullName>
    </submittedName>
</protein>
<accession>A0AAV3QTK3</accession>
<dbReference type="EMBL" id="BAABME010022490">
    <property type="protein sequence ID" value="GAA0165933.1"/>
    <property type="molecule type" value="Genomic_DNA"/>
</dbReference>
<comment type="caution">
    <text evidence="1">The sequence shown here is derived from an EMBL/GenBank/DDBJ whole genome shotgun (WGS) entry which is preliminary data.</text>
</comment>
<keyword evidence="2" id="KW-1185">Reference proteome</keyword>
<dbReference type="Proteomes" id="UP001454036">
    <property type="component" value="Unassembled WGS sequence"/>
</dbReference>